<evidence type="ECO:0000313" key="2">
    <source>
        <dbReference type="Proteomes" id="UP000499080"/>
    </source>
</evidence>
<comment type="caution">
    <text evidence="1">The sequence shown here is derived from an EMBL/GenBank/DDBJ whole genome shotgun (WGS) entry which is preliminary data.</text>
</comment>
<reference evidence="1 2" key="1">
    <citation type="journal article" date="2019" name="Sci. Rep.">
        <title>Orb-weaving spider Araneus ventricosus genome elucidates the spidroin gene catalogue.</title>
        <authorList>
            <person name="Kono N."/>
            <person name="Nakamura H."/>
            <person name="Ohtoshi R."/>
            <person name="Moran D.A.P."/>
            <person name="Shinohara A."/>
            <person name="Yoshida Y."/>
            <person name="Fujiwara M."/>
            <person name="Mori M."/>
            <person name="Tomita M."/>
            <person name="Arakawa K."/>
        </authorList>
    </citation>
    <scope>NUCLEOTIDE SEQUENCE [LARGE SCALE GENOMIC DNA]</scope>
</reference>
<dbReference type="AlphaFoldDB" id="A0A4Y2VVE5"/>
<sequence length="107" mass="11894">MLEENAAFGVLRKFATCPVTEVSAKNEGPMTASCERAGHTLIFGLFHSTSSTAWGFSEPRILQLRLYSLCCSYEMLLHLQPAGVVSPKLSRILLTHVEKTRIIKDIK</sequence>
<protein>
    <submittedName>
        <fullName evidence="1">Uncharacterized protein</fullName>
    </submittedName>
</protein>
<dbReference type="EMBL" id="BGPR01050787">
    <property type="protein sequence ID" value="GBO27737.1"/>
    <property type="molecule type" value="Genomic_DNA"/>
</dbReference>
<dbReference type="Proteomes" id="UP000499080">
    <property type="component" value="Unassembled WGS sequence"/>
</dbReference>
<accession>A0A4Y2VVE5</accession>
<name>A0A4Y2VVE5_ARAVE</name>
<evidence type="ECO:0000313" key="1">
    <source>
        <dbReference type="EMBL" id="GBO27737.1"/>
    </source>
</evidence>
<gene>
    <name evidence="1" type="ORF">AVEN_163817_1</name>
</gene>
<keyword evidence="2" id="KW-1185">Reference proteome</keyword>
<proteinExistence type="predicted"/>
<organism evidence="1 2">
    <name type="scientific">Araneus ventricosus</name>
    <name type="common">Orbweaver spider</name>
    <name type="synonym">Epeira ventricosa</name>
    <dbReference type="NCBI Taxonomy" id="182803"/>
    <lineage>
        <taxon>Eukaryota</taxon>
        <taxon>Metazoa</taxon>
        <taxon>Ecdysozoa</taxon>
        <taxon>Arthropoda</taxon>
        <taxon>Chelicerata</taxon>
        <taxon>Arachnida</taxon>
        <taxon>Araneae</taxon>
        <taxon>Araneomorphae</taxon>
        <taxon>Entelegynae</taxon>
        <taxon>Araneoidea</taxon>
        <taxon>Araneidae</taxon>
        <taxon>Araneus</taxon>
    </lineage>
</organism>